<keyword evidence="1" id="KW-0560">Oxidoreductase</keyword>
<evidence type="ECO:0000313" key="2">
    <source>
        <dbReference type="Proteomes" id="UP000030960"/>
    </source>
</evidence>
<dbReference type="GO" id="GO:0004601">
    <property type="term" value="F:peroxidase activity"/>
    <property type="evidence" value="ECO:0007669"/>
    <property type="project" value="UniProtKB-KW"/>
</dbReference>
<dbReference type="InterPro" id="IPR016119">
    <property type="entry name" value="Br/Cl_peroxidase_C"/>
</dbReference>
<dbReference type="InterPro" id="IPR036938">
    <property type="entry name" value="PAP2/HPO_sf"/>
</dbReference>
<keyword evidence="1" id="KW-0575">Peroxidase</keyword>
<organism evidence="1 2">
    <name type="scientific">Mameliella alba</name>
    <dbReference type="NCBI Taxonomy" id="561184"/>
    <lineage>
        <taxon>Bacteria</taxon>
        <taxon>Pseudomonadati</taxon>
        <taxon>Pseudomonadota</taxon>
        <taxon>Alphaproteobacteria</taxon>
        <taxon>Rhodobacterales</taxon>
        <taxon>Roseobacteraceae</taxon>
        <taxon>Mameliella</taxon>
    </lineage>
</organism>
<comment type="caution">
    <text evidence="1">The sequence shown here is derived from an EMBL/GenBank/DDBJ whole genome shotgun (WGS) entry which is preliminary data.</text>
</comment>
<protein>
    <submittedName>
        <fullName evidence="1">Putative vanadium-dependent bromoperoxidase</fullName>
    </submittedName>
</protein>
<name>A0A0B3RIS1_9RHOB</name>
<accession>A0A0B3RIS1</accession>
<keyword evidence="2" id="KW-1185">Reference proteome</keyword>
<dbReference type="Proteomes" id="UP000030960">
    <property type="component" value="Unassembled WGS sequence"/>
</dbReference>
<dbReference type="AlphaFoldDB" id="A0A0B3RIS1"/>
<dbReference type="Gene3D" id="1.10.606.10">
    <property type="entry name" value="Vanadium-containing Chloroperoxidase, domain 2"/>
    <property type="match status" value="1"/>
</dbReference>
<gene>
    <name evidence="1" type="ORF">OA50_04196</name>
</gene>
<dbReference type="SUPFAM" id="SSF48317">
    <property type="entry name" value="Acid phosphatase/Vanadium-dependent haloperoxidase"/>
    <property type="match status" value="1"/>
</dbReference>
<dbReference type="EMBL" id="JSUQ01000019">
    <property type="protein sequence ID" value="KHQ51165.1"/>
    <property type="molecule type" value="Genomic_DNA"/>
</dbReference>
<proteinExistence type="predicted"/>
<sequence>MKRNGTATRFGVIDGDGRGRSLRDRIAMPAPPDLSAPELAADMAELFALGLVQDLRAEALQDPHCAVRIDGATRFTMHELLCELRNLSWFDARVPLAGTGPDRSPDVQPGQMGASQRRALRCNADFQLTLETLLRGGVVLRGGGPVLSAFWDSDHMEPHPKREAGVWPTEEAAMSEWIGWCAEHSQAGLRLPWAAVRPQQDPSLGDRAETLHRTPPARPFHNATLVALARGTNMAPGLPGTWTGSRLFALMAEGEALASRFARAQVSEKGRMPRPAVTAARMTVWLGSEEGVSAPESDTHRAAAEELVSAAPNLVHWVSRANRARRGSQRFEASLFLPVAGPERQHLTPSDLGAHAVVAGVLATLVKAVFDTSRRTQLQAVGQGGPVLALEDQTDRLAANIGLMRCVTGGYFPAENIQDLRLGQAIALHLLRDRLEQDNRSAQMGLRDFDGQSLQLVSHPRRFGRGYAELRRDGEPIAWPQEAGNPAAHLTAVS</sequence>
<dbReference type="STRING" id="561184.SAMN05216376_12527"/>
<reference evidence="1 2" key="1">
    <citation type="submission" date="2014-10" db="EMBL/GenBank/DDBJ databases">
        <title>Genome sequence of Ponticoccus sp. strain UMTAT08 isolated from clonal culture of toxic dinoflagellate Alexandrium tamiyavanichii.</title>
        <authorList>
            <person name="Gan H.Y."/>
            <person name="Muhd D.-D."/>
            <person name="Mohd Noor M.E."/>
            <person name="Yeong Y.S."/>
            <person name="Usup G."/>
        </authorList>
    </citation>
    <scope>NUCLEOTIDE SEQUENCE [LARGE SCALE GENOMIC DNA]</scope>
    <source>
        <strain evidence="1 2">UMTAT08</strain>
    </source>
</reference>
<dbReference type="PATRIC" id="fig|1515334.3.peg.4233"/>
<dbReference type="RefSeq" id="WP_052244718.1">
    <property type="nucleotide sequence ID" value="NZ_JSUQ01000019.1"/>
</dbReference>
<evidence type="ECO:0000313" key="1">
    <source>
        <dbReference type="EMBL" id="KHQ51165.1"/>
    </source>
</evidence>
<dbReference type="OrthoDB" id="7820590at2"/>